<proteinExistence type="predicted"/>
<accession>A0A2P5AMW3</accession>
<dbReference type="OrthoDB" id="1165477at2759"/>
<dbReference type="SUPFAM" id="SSF52058">
    <property type="entry name" value="L domain-like"/>
    <property type="match status" value="1"/>
</dbReference>
<comment type="caution">
    <text evidence="1">The sequence shown here is derived from an EMBL/GenBank/DDBJ whole genome shotgun (WGS) entry which is preliminary data.</text>
</comment>
<dbReference type="Gene3D" id="3.80.10.10">
    <property type="entry name" value="Ribonuclease Inhibitor"/>
    <property type="match status" value="1"/>
</dbReference>
<evidence type="ECO:0000313" key="2">
    <source>
        <dbReference type="Proteomes" id="UP000237105"/>
    </source>
</evidence>
<evidence type="ECO:0000313" key="1">
    <source>
        <dbReference type="EMBL" id="PON37791.1"/>
    </source>
</evidence>
<dbReference type="AlphaFoldDB" id="A0A2P5AMW3"/>
<gene>
    <name evidence="1" type="ORF">PanWU01x14_317490</name>
</gene>
<protein>
    <submittedName>
        <fullName evidence="1">LRR domain containing protein</fullName>
    </submittedName>
</protein>
<dbReference type="EMBL" id="JXTB01000517">
    <property type="protein sequence ID" value="PON37791.1"/>
    <property type="molecule type" value="Genomic_DNA"/>
</dbReference>
<dbReference type="PANTHER" id="PTHR11017:SF560">
    <property type="entry name" value="RESISTANCE PROTEIN (TIR-NBS-LRR CLASS), PUTATIVE-RELATED"/>
    <property type="match status" value="1"/>
</dbReference>
<dbReference type="Proteomes" id="UP000237105">
    <property type="component" value="Unassembled WGS sequence"/>
</dbReference>
<dbReference type="STRING" id="3476.A0A2P5AMW3"/>
<keyword evidence="2" id="KW-1185">Reference proteome</keyword>
<dbReference type="GO" id="GO:0006952">
    <property type="term" value="P:defense response"/>
    <property type="evidence" value="ECO:0007669"/>
    <property type="project" value="InterPro"/>
</dbReference>
<organism evidence="1 2">
    <name type="scientific">Parasponia andersonii</name>
    <name type="common">Sponia andersonii</name>
    <dbReference type="NCBI Taxonomy" id="3476"/>
    <lineage>
        <taxon>Eukaryota</taxon>
        <taxon>Viridiplantae</taxon>
        <taxon>Streptophyta</taxon>
        <taxon>Embryophyta</taxon>
        <taxon>Tracheophyta</taxon>
        <taxon>Spermatophyta</taxon>
        <taxon>Magnoliopsida</taxon>
        <taxon>eudicotyledons</taxon>
        <taxon>Gunneridae</taxon>
        <taxon>Pentapetalae</taxon>
        <taxon>rosids</taxon>
        <taxon>fabids</taxon>
        <taxon>Rosales</taxon>
        <taxon>Cannabaceae</taxon>
        <taxon>Parasponia</taxon>
    </lineage>
</organism>
<dbReference type="InterPro" id="IPR032675">
    <property type="entry name" value="LRR_dom_sf"/>
</dbReference>
<reference evidence="2" key="1">
    <citation type="submission" date="2016-06" db="EMBL/GenBank/DDBJ databases">
        <title>Parallel loss of symbiosis genes in relatives of nitrogen-fixing non-legume Parasponia.</title>
        <authorList>
            <person name="Van Velzen R."/>
            <person name="Holmer R."/>
            <person name="Bu F."/>
            <person name="Rutten L."/>
            <person name="Van Zeijl A."/>
            <person name="Liu W."/>
            <person name="Santuari L."/>
            <person name="Cao Q."/>
            <person name="Sharma T."/>
            <person name="Shen D."/>
            <person name="Roswanjaya Y."/>
            <person name="Wardhani T."/>
            <person name="Kalhor M.S."/>
            <person name="Jansen J."/>
            <person name="Van den Hoogen J."/>
            <person name="Gungor B."/>
            <person name="Hartog M."/>
            <person name="Hontelez J."/>
            <person name="Verver J."/>
            <person name="Yang W.-C."/>
            <person name="Schijlen E."/>
            <person name="Repin R."/>
            <person name="Schilthuizen M."/>
            <person name="Schranz E."/>
            <person name="Heidstra R."/>
            <person name="Miyata K."/>
            <person name="Fedorova E."/>
            <person name="Kohlen W."/>
            <person name="Bisseling T."/>
            <person name="Smit S."/>
            <person name="Geurts R."/>
        </authorList>
    </citation>
    <scope>NUCLEOTIDE SEQUENCE [LARGE SCALE GENOMIC DNA]</scope>
    <source>
        <strain evidence="2">cv. WU1-14</strain>
    </source>
</reference>
<name>A0A2P5AMW3_PARAD</name>
<sequence>MLMVHDLLRDMAREIVRKESPKDPGKWSRLWYHKDVCDVLRKHKGTENIEGLSLKLDRDNIASFKTKAFEALESLGLLELNYVELIGSYVYISGELRWLCWEGIPLKFILDNFNLENLVALDMKYSNLRQVWKQPKALEKLKFLDLNYSHYLTHTPVFLFLPNLDKLVLADCKRLCEVHHSIEHLHELVLVNLKDCEILKNLPKDFYKLKSLETLILSGCSTIDQLDRDLGELVSLTILLAEHTAIKSLPVAIGRLVKLKE</sequence>
<dbReference type="PANTHER" id="PTHR11017">
    <property type="entry name" value="LEUCINE-RICH REPEAT-CONTAINING PROTEIN"/>
    <property type="match status" value="1"/>
</dbReference>
<dbReference type="InterPro" id="IPR044974">
    <property type="entry name" value="Disease_R_plants"/>
</dbReference>